<dbReference type="InterPro" id="IPR033985">
    <property type="entry name" value="SusD-like_N"/>
</dbReference>
<dbReference type="Pfam" id="PF14322">
    <property type="entry name" value="SusD-like_3"/>
    <property type="match status" value="1"/>
</dbReference>
<evidence type="ECO:0000256" key="4">
    <source>
        <dbReference type="ARBA" id="ARBA00023136"/>
    </source>
</evidence>
<dbReference type="Gene3D" id="1.25.40.390">
    <property type="match status" value="1"/>
</dbReference>
<dbReference type="AlphaFoldDB" id="A0A1T5EVM6"/>
<proteinExistence type="inferred from homology"/>
<dbReference type="PROSITE" id="PS51257">
    <property type="entry name" value="PROKAR_LIPOPROTEIN"/>
    <property type="match status" value="1"/>
</dbReference>
<dbReference type="Proteomes" id="UP000190541">
    <property type="component" value="Unassembled WGS sequence"/>
</dbReference>
<dbReference type="STRING" id="623280.SAMN05660226_03612"/>
<dbReference type="Pfam" id="PF07980">
    <property type="entry name" value="SusD_RagB"/>
    <property type="match status" value="1"/>
</dbReference>
<evidence type="ECO:0000313" key="8">
    <source>
        <dbReference type="EMBL" id="SKB88003.1"/>
    </source>
</evidence>
<dbReference type="InterPro" id="IPR012944">
    <property type="entry name" value="SusD_RagB_dom"/>
</dbReference>
<evidence type="ECO:0000313" key="9">
    <source>
        <dbReference type="Proteomes" id="UP000190541"/>
    </source>
</evidence>
<dbReference type="InterPro" id="IPR011990">
    <property type="entry name" value="TPR-like_helical_dom_sf"/>
</dbReference>
<name>A0A1T5EVM6_9SPHI</name>
<dbReference type="GO" id="GO:0009279">
    <property type="term" value="C:cell outer membrane"/>
    <property type="evidence" value="ECO:0007669"/>
    <property type="project" value="UniProtKB-SubCell"/>
</dbReference>
<comment type="similarity">
    <text evidence="2">Belongs to the SusD family.</text>
</comment>
<dbReference type="CDD" id="cd08977">
    <property type="entry name" value="SusD"/>
    <property type="match status" value="1"/>
</dbReference>
<evidence type="ECO:0000256" key="3">
    <source>
        <dbReference type="ARBA" id="ARBA00022729"/>
    </source>
</evidence>
<organism evidence="8 9">
    <name type="scientific">Parapedobacter luteus</name>
    <dbReference type="NCBI Taxonomy" id="623280"/>
    <lineage>
        <taxon>Bacteria</taxon>
        <taxon>Pseudomonadati</taxon>
        <taxon>Bacteroidota</taxon>
        <taxon>Sphingobacteriia</taxon>
        <taxon>Sphingobacteriales</taxon>
        <taxon>Sphingobacteriaceae</taxon>
        <taxon>Parapedobacter</taxon>
    </lineage>
</organism>
<keyword evidence="4" id="KW-0472">Membrane</keyword>
<protein>
    <submittedName>
        <fullName evidence="8">SusD family protein</fullName>
    </submittedName>
</protein>
<evidence type="ECO:0000256" key="5">
    <source>
        <dbReference type="ARBA" id="ARBA00023237"/>
    </source>
</evidence>
<keyword evidence="9" id="KW-1185">Reference proteome</keyword>
<dbReference type="SUPFAM" id="SSF48452">
    <property type="entry name" value="TPR-like"/>
    <property type="match status" value="1"/>
</dbReference>
<keyword evidence="3" id="KW-0732">Signal</keyword>
<dbReference type="EMBL" id="FUYS01000011">
    <property type="protein sequence ID" value="SKB88003.1"/>
    <property type="molecule type" value="Genomic_DNA"/>
</dbReference>
<evidence type="ECO:0000259" key="6">
    <source>
        <dbReference type="Pfam" id="PF07980"/>
    </source>
</evidence>
<feature type="domain" description="RagB/SusD" evidence="6">
    <location>
        <begin position="332"/>
        <end position="457"/>
    </location>
</feature>
<feature type="domain" description="SusD-like N-terminal" evidence="7">
    <location>
        <begin position="23"/>
        <end position="229"/>
    </location>
</feature>
<dbReference type="OrthoDB" id="9792139at2"/>
<gene>
    <name evidence="8" type="ORF">SAMN05660226_03612</name>
</gene>
<keyword evidence="5" id="KW-0998">Cell outer membrane</keyword>
<accession>A0A1T5EVM6</accession>
<evidence type="ECO:0000256" key="2">
    <source>
        <dbReference type="ARBA" id="ARBA00006275"/>
    </source>
</evidence>
<sequence length="459" mass="50439">MKNYKILGLGLLLALGIACDSKLDVEPAQSISSEIALSTPENIQNLLVGVYERAGRSAAYGGRIQMLGDLYGATSQVSWIGTFQQPREVFNKALLVNNTYVSDHWLNAYALVNMANLVVDHIGVVEEADEQARILGEAKFLRAATYFELVRFFGLPYEAGQQNGQLGVPLVLQGVLDYAGDLTVARNTVEEVYAQVIADLNDAYNSLPPTNGVFADKYSAKALLARVYLQQGNYAEARDAANDVIENSGHALVGSFAAAFNNEQDSGEDVFAMQVTSQDGTNTLITHYADQDHGGRGGDIIIGDAYLALFDSDTDVRRSFFYTSADNGERLTNKYTNQFGNIAVIRLAEMYLVRAETNIRLGTAVGATPVADINLIRERSLAGSKPTVTLDDVLHERELELAFEGFLIHDTKRLHRSISFTGNQGQITLDYNNGRLIYPIPEREMDVNPLLDQNDEYLN</sequence>
<reference evidence="8 9" key="1">
    <citation type="submission" date="2017-02" db="EMBL/GenBank/DDBJ databases">
        <authorList>
            <person name="Peterson S.W."/>
        </authorList>
    </citation>
    <scope>NUCLEOTIDE SEQUENCE [LARGE SCALE GENOMIC DNA]</scope>
    <source>
        <strain evidence="8 9">DSM 22899</strain>
    </source>
</reference>
<dbReference type="RefSeq" id="WP_079718244.1">
    <property type="nucleotide sequence ID" value="NZ_FUYS01000011.1"/>
</dbReference>
<evidence type="ECO:0000259" key="7">
    <source>
        <dbReference type="Pfam" id="PF14322"/>
    </source>
</evidence>
<comment type="subcellular location">
    <subcellularLocation>
        <location evidence="1">Cell outer membrane</location>
    </subcellularLocation>
</comment>
<evidence type="ECO:0000256" key="1">
    <source>
        <dbReference type="ARBA" id="ARBA00004442"/>
    </source>
</evidence>